<comment type="subcellular location">
    <subcellularLocation>
        <location evidence="1">Periplasm</location>
    </subcellularLocation>
</comment>
<reference evidence="6" key="1">
    <citation type="submission" date="2020-10" db="EMBL/GenBank/DDBJ databases">
        <authorList>
            <person name="Gilroy R."/>
        </authorList>
    </citation>
    <scope>NUCLEOTIDE SEQUENCE</scope>
    <source>
        <strain evidence="6">7293</strain>
    </source>
</reference>
<dbReference type="PANTHER" id="PTHR39210">
    <property type="entry name" value="HEPARIN-SULFATE LYASE"/>
    <property type="match status" value="1"/>
</dbReference>
<evidence type="ECO:0000256" key="4">
    <source>
        <dbReference type="ARBA" id="ARBA00023239"/>
    </source>
</evidence>
<dbReference type="EMBL" id="JADIMT010000093">
    <property type="protein sequence ID" value="MBO8436914.1"/>
    <property type="molecule type" value="Genomic_DNA"/>
</dbReference>
<dbReference type="Pfam" id="PF07940">
    <property type="entry name" value="Hepar_II_III_C"/>
    <property type="match status" value="1"/>
</dbReference>
<dbReference type="Gene3D" id="2.70.98.70">
    <property type="match status" value="1"/>
</dbReference>
<keyword evidence="3" id="KW-0574">Periplasm</keyword>
<evidence type="ECO:0000256" key="1">
    <source>
        <dbReference type="ARBA" id="ARBA00004418"/>
    </source>
</evidence>
<evidence type="ECO:0000259" key="5">
    <source>
        <dbReference type="Pfam" id="PF07940"/>
    </source>
</evidence>
<keyword evidence="4" id="KW-0456">Lyase</keyword>
<accession>A0A9D9DZL1</accession>
<dbReference type="GO" id="GO:0042597">
    <property type="term" value="C:periplasmic space"/>
    <property type="evidence" value="ECO:0007669"/>
    <property type="project" value="UniProtKB-SubCell"/>
</dbReference>
<organism evidence="6 7">
    <name type="scientific">Candidatus Ornithospirochaeta stercoripullorum</name>
    <dbReference type="NCBI Taxonomy" id="2840899"/>
    <lineage>
        <taxon>Bacteria</taxon>
        <taxon>Pseudomonadati</taxon>
        <taxon>Spirochaetota</taxon>
        <taxon>Spirochaetia</taxon>
        <taxon>Spirochaetales</taxon>
        <taxon>Spirochaetaceae</taxon>
        <taxon>Spirochaetaceae incertae sedis</taxon>
        <taxon>Candidatus Ornithospirochaeta</taxon>
    </lineage>
</organism>
<keyword evidence="2" id="KW-0732">Signal</keyword>
<evidence type="ECO:0000313" key="6">
    <source>
        <dbReference type="EMBL" id="MBO8436914.1"/>
    </source>
</evidence>
<dbReference type="AlphaFoldDB" id="A0A9D9DZL1"/>
<gene>
    <name evidence="6" type="ORF">IAA97_08050</name>
</gene>
<protein>
    <submittedName>
        <fullName evidence="6">Heparinase II/III family protein</fullName>
    </submittedName>
</protein>
<dbReference type="PANTHER" id="PTHR39210:SF1">
    <property type="entry name" value="HEPARIN-SULFATE LYASE"/>
    <property type="match status" value="1"/>
</dbReference>
<sequence length="588" mass="67372">MASLIEKTLGREAMLGRIKFSPEPMRAISGSFKTEVIEEGERAEERTIPYLSLSLYREFSEKGNRTDYETPFFDKRRSLSQLVTAECVENESRFIKAIEEYIWSIISEPSWTIPAHNTYIRDTATLNTPLIGRPILDLFACETGEILSLTLSLLNDKLDETLKSDIEHVLRERILLPYTTDHFWWMGNDGPLNNWTPWCTQNVLLSLLTLSLSEKESRKILKTAVSSLDAYINSMPEDGGCDEGASYYHAAAVALWGALHILELSTHMDFSPIFRDSKIKAMAEYIECVHVKDDTYLNYADCSPKAGTLTAREYLFGKAVGSVPLMHHAALDASKYWKESDNNYNLFYRYLAIAHYDEIKEEARKPVDVSHKSFAAFRNTGLVIYRDDDIVFAIKGGNNGESHNHNDAGSITLYKDGKPCLIDIGVETYTKTTFSKDRYTLFPMRSTYHNVVNFPPLEQHDGEAFRAEIIEMDENETVLDLTNAYESGKGLKKYIRRAFFDREKREIRISEDFSSEQKAVLSLMTVEMFKADGNKLEAEHFSITFPEDVDIKSETIKIEDARLRKAWPDKLYRTLITLHHCTTWTIKL</sequence>
<dbReference type="Proteomes" id="UP000823615">
    <property type="component" value="Unassembled WGS sequence"/>
</dbReference>
<evidence type="ECO:0000313" key="7">
    <source>
        <dbReference type="Proteomes" id="UP000823615"/>
    </source>
</evidence>
<evidence type="ECO:0000256" key="2">
    <source>
        <dbReference type="ARBA" id="ARBA00022729"/>
    </source>
</evidence>
<dbReference type="InterPro" id="IPR008929">
    <property type="entry name" value="Chondroitin_lyas"/>
</dbReference>
<name>A0A9D9DZL1_9SPIO</name>
<dbReference type="InterPro" id="IPR012480">
    <property type="entry name" value="Hepar_II_III_C"/>
</dbReference>
<evidence type="ECO:0000256" key="3">
    <source>
        <dbReference type="ARBA" id="ARBA00022764"/>
    </source>
</evidence>
<reference evidence="6" key="2">
    <citation type="journal article" date="2021" name="PeerJ">
        <title>Extensive microbial diversity within the chicken gut microbiome revealed by metagenomics and culture.</title>
        <authorList>
            <person name="Gilroy R."/>
            <person name="Ravi A."/>
            <person name="Getino M."/>
            <person name="Pursley I."/>
            <person name="Horton D.L."/>
            <person name="Alikhan N.F."/>
            <person name="Baker D."/>
            <person name="Gharbi K."/>
            <person name="Hall N."/>
            <person name="Watson M."/>
            <person name="Adriaenssens E.M."/>
            <person name="Foster-Nyarko E."/>
            <person name="Jarju S."/>
            <person name="Secka A."/>
            <person name="Antonio M."/>
            <person name="Oren A."/>
            <person name="Chaudhuri R.R."/>
            <person name="La Ragione R."/>
            <person name="Hildebrand F."/>
            <person name="Pallen M.J."/>
        </authorList>
    </citation>
    <scope>NUCLEOTIDE SEQUENCE</scope>
    <source>
        <strain evidence="6">7293</strain>
    </source>
</reference>
<dbReference type="Gene3D" id="1.50.10.100">
    <property type="entry name" value="Chondroitin AC/alginate lyase"/>
    <property type="match status" value="1"/>
</dbReference>
<comment type="caution">
    <text evidence="6">The sequence shown here is derived from an EMBL/GenBank/DDBJ whole genome shotgun (WGS) entry which is preliminary data.</text>
</comment>
<dbReference type="GO" id="GO:0016829">
    <property type="term" value="F:lyase activity"/>
    <property type="evidence" value="ECO:0007669"/>
    <property type="project" value="UniProtKB-KW"/>
</dbReference>
<dbReference type="SUPFAM" id="SSF48230">
    <property type="entry name" value="Chondroitin AC/alginate lyase"/>
    <property type="match status" value="1"/>
</dbReference>
<feature type="domain" description="Heparinase II/III-like C-terminal" evidence="5">
    <location>
        <begin position="372"/>
        <end position="519"/>
    </location>
</feature>
<proteinExistence type="predicted"/>